<evidence type="ECO:0000256" key="1">
    <source>
        <dbReference type="SAM" id="MobiDB-lite"/>
    </source>
</evidence>
<proteinExistence type="predicted"/>
<name>A0AA38XU87_9EURO</name>
<protein>
    <recommendedName>
        <fullName evidence="3">Lysozyme inhibitor LprI-like N-terminal domain-containing protein</fullName>
    </recommendedName>
</protein>
<accession>A0AA38XU87</accession>
<sequence length="342" mass="38848">MSLKPRRTACLRITRLDVATAQRSVQPRFSRADGRPGSAHKATSTCLGDQAHPMISYATCASTRRSIPRSKNGLTLNILALILTSTNLIHIFTTGPEFVRENPNNFHCNQPDVISKAVEKVRSEARDRMYVEGLSQLSTPRRSTDDLEELVDSIPIDLRVTQTKASESAFALIECEATIEFEIPDHTMNVIRRDQRSKDVTTRGHAQLTDKGIFWGNFRFGVEFDGRRPAIVELSGLQFPQVLLSTIAITIADSDIILERRLAVVAADFYIVDRDLNSFWRALSTQQRLRMRRSQREWIVEKVRTCSDVDGKGYESLPIVEKIDVLTCHRRMTEERLTLLYN</sequence>
<evidence type="ECO:0000259" key="3">
    <source>
        <dbReference type="Pfam" id="PF07007"/>
    </source>
</evidence>
<keyword evidence="2" id="KW-0472">Membrane</keyword>
<feature type="transmembrane region" description="Helical" evidence="2">
    <location>
        <begin position="74"/>
        <end position="93"/>
    </location>
</feature>
<keyword evidence="2" id="KW-0812">Transmembrane</keyword>
<dbReference type="InterPro" id="IPR009739">
    <property type="entry name" value="LprI-like_N"/>
</dbReference>
<evidence type="ECO:0000313" key="4">
    <source>
        <dbReference type="EMBL" id="KAJ9620817.1"/>
    </source>
</evidence>
<dbReference type="AlphaFoldDB" id="A0AA38XU87"/>
<gene>
    <name evidence="4" type="ORF">H2204_012127</name>
</gene>
<feature type="domain" description="Lysozyme inhibitor LprI-like N-terminal" evidence="3">
    <location>
        <begin position="264"/>
        <end position="337"/>
    </location>
</feature>
<comment type="caution">
    <text evidence="4">The sequence shown here is derived from an EMBL/GenBank/DDBJ whole genome shotgun (WGS) entry which is preliminary data.</text>
</comment>
<keyword evidence="2" id="KW-1133">Transmembrane helix</keyword>
<organism evidence="4">
    <name type="scientific">Knufia peltigerae</name>
    <dbReference type="NCBI Taxonomy" id="1002370"/>
    <lineage>
        <taxon>Eukaryota</taxon>
        <taxon>Fungi</taxon>
        <taxon>Dikarya</taxon>
        <taxon>Ascomycota</taxon>
        <taxon>Pezizomycotina</taxon>
        <taxon>Eurotiomycetes</taxon>
        <taxon>Chaetothyriomycetidae</taxon>
        <taxon>Chaetothyriales</taxon>
        <taxon>Trichomeriaceae</taxon>
        <taxon>Knufia</taxon>
    </lineage>
</organism>
<evidence type="ECO:0000256" key="2">
    <source>
        <dbReference type="SAM" id="Phobius"/>
    </source>
</evidence>
<dbReference type="Pfam" id="PF07007">
    <property type="entry name" value="LprI"/>
    <property type="match status" value="1"/>
</dbReference>
<dbReference type="EMBL" id="JAPDRN010000119">
    <property type="protein sequence ID" value="KAJ9620817.1"/>
    <property type="molecule type" value="Genomic_DNA"/>
</dbReference>
<reference evidence="4" key="1">
    <citation type="submission" date="2022-10" db="EMBL/GenBank/DDBJ databases">
        <title>Culturing micro-colonial fungi from biological soil crusts in the Mojave desert and describing Neophaeococcomyces mojavensis, and introducing the new genera and species Taxawa tesnikishii.</title>
        <authorList>
            <person name="Kurbessoian T."/>
            <person name="Stajich J.E."/>
        </authorList>
    </citation>
    <scope>NUCLEOTIDE SEQUENCE</scope>
    <source>
        <strain evidence="4">TK_35</strain>
    </source>
</reference>
<feature type="region of interest" description="Disordered" evidence="1">
    <location>
        <begin position="24"/>
        <end position="45"/>
    </location>
</feature>